<dbReference type="Proteomes" id="UP000510821">
    <property type="component" value="Chromosome"/>
</dbReference>
<dbReference type="GO" id="GO:0004540">
    <property type="term" value="F:RNA nuclease activity"/>
    <property type="evidence" value="ECO:0007669"/>
    <property type="project" value="InterPro"/>
</dbReference>
<dbReference type="EMBL" id="CP058998">
    <property type="protein sequence ID" value="QLJ52799.1"/>
    <property type="molecule type" value="Genomic_DNA"/>
</dbReference>
<dbReference type="GO" id="GO:0005829">
    <property type="term" value="C:cytosol"/>
    <property type="evidence" value="ECO:0007669"/>
    <property type="project" value="TreeGrafter"/>
</dbReference>
<dbReference type="InterPro" id="IPR040596">
    <property type="entry name" value="RNase_II_C_S1"/>
</dbReference>
<dbReference type="PANTHER" id="PTHR23355:SF9">
    <property type="entry name" value="DIS3-LIKE EXONUCLEASE 2"/>
    <property type="match status" value="1"/>
</dbReference>
<dbReference type="GO" id="GO:0003723">
    <property type="term" value="F:RNA binding"/>
    <property type="evidence" value="ECO:0007669"/>
    <property type="project" value="InterPro"/>
</dbReference>
<evidence type="ECO:0000313" key="3">
    <source>
        <dbReference type="Proteomes" id="UP000510821"/>
    </source>
</evidence>
<dbReference type="PANTHER" id="PTHR23355">
    <property type="entry name" value="RIBONUCLEASE"/>
    <property type="match status" value="1"/>
</dbReference>
<dbReference type="Pfam" id="PF18614">
    <property type="entry name" value="RNase_II_C_S1"/>
    <property type="match status" value="1"/>
</dbReference>
<dbReference type="InterPro" id="IPR001900">
    <property type="entry name" value="RNase_II/R"/>
</dbReference>
<evidence type="ECO:0000313" key="2">
    <source>
        <dbReference type="EMBL" id="QLJ52799.1"/>
    </source>
</evidence>
<gene>
    <name evidence="2" type="ORF">Sv326_0624</name>
</gene>
<sequence length="509" mass="56414">MVDLRKVDLKVVARKVMEQYGFEAVFPANLMAEVGALEDQAQKAEPDVRDLRSLLWSSIDNSDSEDLDQIEYCKGVKSGEILVKVAIADVDMYVPEGSFADEHARRNTTSVYTGIETYPMLPDRLSKGLSSLLPEQERLAVVVEFSVLPGGEVLPRGIYKALVRNKAKLIYEEVGAWLEGSGPLPETVGSVLGLDAQLRLQDEASQRLEGYRVEQGALELETLEVRAILKQGKVSDLVVIHENRAMQIIENFMVAANGVMSGFLEKARIPTIQRVVRIPKDWNGVVEVAKARGASLPAKPDAKALSEFLASQKKADPELFPDLSLTIVKLLGSGEYVMYDSFQPRIGHFCLAVRDYTHGTAPNRRYVDVVIQRLLKAALERVPSPYGSKELSKIAAWCTEREGASKKVERFMEKAEAAFVLSGKIGQSFNSIVTGVSDHGTYVRLIAPPAEGRVMRGVRGLRVGQKVVVKLINLNPNRGFIDFEVAGWKGKRQKRSGGRGSRNWKHKRR</sequence>
<protein>
    <submittedName>
        <fullName evidence="2">Ribonuclease R</fullName>
    </submittedName>
</protein>
<organism evidence="2 3">
    <name type="scientific">Fermentimicrarchaeum limneticum</name>
    <dbReference type="NCBI Taxonomy" id="2795018"/>
    <lineage>
        <taxon>Archaea</taxon>
        <taxon>Candidatus Micrarchaeota</taxon>
        <taxon>Candidatus Fermentimicrarchaeales</taxon>
        <taxon>Candidatus Fermentimicrarchaeaceae</taxon>
        <taxon>Candidatus Fermentimicrarchaeum</taxon>
    </lineage>
</organism>
<proteinExistence type="predicted"/>
<dbReference type="InterPro" id="IPR050180">
    <property type="entry name" value="RNR_Ribonuclease"/>
</dbReference>
<feature type="domain" description="RNB" evidence="1">
    <location>
        <begin position="48"/>
        <end position="381"/>
    </location>
</feature>
<dbReference type="Pfam" id="PF00773">
    <property type="entry name" value="RNB"/>
    <property type="match status" value="1"/>
</dbReference>
<dbReference type="GO" id="GO:0006402">
    <property type="term" value="P:mRNA catabolic process"/>
    <property type="evidence" value="ECO:0007669"/>
    <property type="project" value="TreeGrafter"/>
</dbReference>
<dbReference type="SMART" id="SM00955">
    <property type="entry name" value="RNB"/>
    <property type="match status" value="1"/>
</dbReference>
<dbReference type="SUPFAM" id="SSF50249">
    <property type="entry name" value="Nucleic acid-binding proteins"/>
    <property type="match status" value="1"/>
</dbReference>
<reference evidence="3" key="1">
    <citation type="submission" date="2020-07" db="EMBL/GenBank/DDBJ databases">
        <title>Metabolic diversity and evolutionary history of the archaeal phylum ###Micrarchaeota### uncovered from a freshwater lake metagenome.</title>
        <authorList>
            <person name="Kadnikov V.V."/>
            <person name="Savvichev A.S."/>
            <person name="Mardanov A.V."/>
            <person name="Beletsky A.V."/>
            <person name="Chupakov A.V."/>
            <person name="Kokryatskaya N.M."/>
            <person name="Pimenov N.V."/>
            <person name="Ravin N.V."/>
        </authorList>
    </citation>
    <scope>NUCLEOTIDE SEQUENCE [LARGE SCALE GENOMIC DNA]</scope>
</reference>
<name>A0A7D6BC41_FERL1</name>
<dbReference type="InterPro" id="IPR012340">
    <property type="entry name" value="NA-bd_OB-fold"/>
</dbReference>
<accession>A0A7D6BC41</accession>
<evidence type="ECO:0000259" key="1">
    <source>
        <dbReference type="SMART" id="SM00955"/>
    </source>
</evidence>
<dbReference type="AlphaFoldDB" id="A0A7D6BC41"/>
<dbReference type="KEGG" id="flt:Sv326_0624"/>